<dbReference type="AlphaFoldDB" id="A0A645G5H7"/>
<name>A0A645G5H7_9ZZZZ</name>
<accession>A0A645G5H7</accession>
<comment type="caution">
    <text evidence="2">The sequence shown here is derived from an EMBL/GenBank/DDBJ whole genome shotgun (WGS) entry which is preliminary data.</text>
</comment>
<evidence type="ECO:0000256" key="1">
    <source>
        <dbReference type="SAM" id="MobiDB-lite"/>
    </source>
</evidence>
<feature type="region of interest" description="Disordered" evidence="1">
    <location>
        <begin position="1"/>
        <end position="21"/>
    </location>
</feature>
<organism evidence="2">
    <name type="scientific">bioreactor metagenome</name>
    <dbReference type="NCBI Taxonomy" id="1076179"/>
    <lineage>
        <taxon>unclassified sequences</taxon>
        <taxon>metagenomes</taxon>
        <taxon>ecological metagenomes</taxon>
    </lineage>
</organism>
<evidence type="ECO:0000313" key="2">
    <source>
        <dbReference type="EMBL" id="MPN22167.1"/>
    </source>
</evidence>
<dbReference type="EMBL" id="VSSQ01070340">
    <property type="protein sequence ID" value="MPN22167.1"/>
    <property type="molecule type" value="Genomic_DNA"/>
</dbReference>
<proteinExistence type="predicted"/>
<reference evidence="2" key="1">
    <citation type="submission" date="2019-08" db="EMBL/GenBank/DDBJ databases">
        <authorList>
            <person name="Kucharzyk K."/>
            <person name="Murdoch R.W."/>
            <person name="Higgins S."/>
            <person name="Loffler F."/>
        </authorList>
    </citation>
    <scope>NUCLEOTIDE SEQUENCE</scope>
</reference>
<feature type="compositionally biased region" description="Basic and acidic residues" evidence="1">
    <location>
        <begin position="10"/>
        <end position="21"/>
    </location>
</feature>
<gene>
    <name evidence="2" type="ORF">SDC9_169550</name>
</gene>
<protein>
    <submittedName>
        <fullName evidence="2">Uncharacterized protein</fullName>
    </submittedName>
</protein>
<sequence length="72" mass="7907">MAGNPVGSVKDQRSRADDLAQRAQDKGVVGASQDDGFNFRYIQCFKLVTQIIKSFLAAGLAFLDEFHQSRTA</sequence>